<feature type="domain" description="DAGKc" evidence="3">
    <location>
        <begin position="1"/>
        <end position="133"/>
    </location>
</feature>
<keyword evidence="5" id="KW-1185">Reference proteome</keyword>
<dbReference type="PANTHER" id="PTHR12358:SF54">
    <property type="entry name" value="SPHINGOSINE KINASE RELATED PROTEIN"/>
    <property type="match status" value="1"/>
</dbReference>
<dbReference type="InterPro" id="IPR005218">
    <property type="entry name" value="Diacylglycerol/lipid_kinase"/>
</dbReference>
<sequence length="301" mass="33050">MKKKVMFLFNPEAGNNAIEKIVFDIIKNLTIFDCEVTVFPIMPDKGLGSEEILITHASEFKTIVVYGGDGTLNRVVNIMMHQDIHLPIGYIPGGTTNDFSKAIDENGTIESYCRTIAFGNPFSYDVGCFNGTYFNYVAAFGAFTATSYETSRESKKILGYGAYVLNALGNLPASLSNHTKMKFIHDGVEEEGTFVFGAISNSPSVGGFKLPFYEDSTLDDGKFEVLLVAALDNLEVLHNVLSGVATGNINPKYVHAFKTDKIEFICEEDTAWTLDGEDGGKHRLVTVEIHPKSMTIMTSKS</sequence>
<comment type="cofactor">
    <cofactor evidence="1">
        <name>Mg(2+)</name>
        <dbReference type="ChEBI" id="CHEBI:18420"/>
    </cofactor>
</comment>
<evidence type="ECO:0000256" key="1">
    <source>
        <dbReference type="ARBA" id="ARBA00001946"/>
    </source>
</evidence>
<dbReference type="Gene3D" id="3.40.50.10330">
    <property type="entry name" value="Probable inorganic polyphosphate/atp-NAD kinase, domain 1"/>
    <property type="match status" value="1"/>
</dbReference>
<dbReference type="NCBIfam" id="TIGR00147">
    <property type="entry name" value="YegS/Rv2252/BmrU family lipid kinase"/>
    <property type="match status" value="1"/>
</dbReference>
<dbReference type="InterPro" id="IPR001206">
    <property type="entry name" value="Diacylglycerol_kinase_cat_dom"/>
</dbReference>
<proteinExistence type="inferred from homology"/>
<comment type="caution">
    <text evidence="4">The sequence shown here is derived from an EMBL/GenBank/DDBJ whole genome shotgun (WGS) entry which is preliminary data.</text>
</comment>
<accession>E7MLY8</accession>
<dbReference type="AlphaFoldDB" id="E7MLY8"/>
<protein>
    <submittedName>
        <fullName evidence="4">Lipid kinase, YegS/Rv2252/BmrU family</fullName>
        <ecNumber evidence="4">2.7.1.-</ecNumber>
    </submittedName>
</protein>
<comment type="similarity">
    <text evidence="2">Belongs to the diacylglycerol/lipid kinase family.</text>
</comment>
<dbReference type="OrthoDB" id="142078at2"/>
<dbReference type="EC" id="2.7.1.-" evidence="4"/>
<dbReference type="InterPro" id="IPR017438">
    <property type="entry name" value="ATP-NAD_kinase_N"/>
</dbReference>
<evidence type="ECO:0000313" key="5">
    <source>
        <dbReference type="Proteomes" id="UP000004097"/>
    </source>
</evidence>
<dbReference type="GO" id="GO:0016301">
    <property type="term" value="F:kinase activity"/>
    <property type="evidence" value="ECO:0007669"/>
    <property type="project" value="UniProtKB-KW"/>
</dbReference>
<dbReference type="Proteomes" id="UP000004097">
    <property type="component" value="Unassembled WGS sequence"/>
</dbReference>
<dbReference type="Pfam" id="PF00781">
    <property type="entry name" value="DAGK_cat"/>
    <property type="match status" value="1"/>
</dbReference>
<dbReference type="STRING" id="706433.HMPREF9430_00551"/>
<evidence type="ECO:0000259" key="3">
    <source>
        <dbReference type="PROSITE" id="PS50146"/>
    </source>
</evidence>
<dbReference type="PANTHER" id="PTHR12358">
    <property type="entry name" value="SPHINGOSINE KINASE"/>
    <property type="match status" value="1"/>
</dbReference>
<dbReference type="eggNOG" id="COG1597">
    <property type="taxonomic scope" value="Bacteria"/>
</dbReference>
<dbReference type="SMART" id="SM00046">
    <property type="entry name" value="DAGKc"/>
    <property type="match status" value="1"/>
</dbReference>
<dbReference type="Gene3D" id="2.60.200.40">
    <property type="match status" value="1"/>
</dbReference>
<reference evidence="4 5" key="1">
    <citation type="submission" date="2010-08" db="EMBL/GenBank/DDBJ databases">
        <authorList>
            <person name="Weinstock G."/>
            <person name="Sodergren E."/>
            <person name="Clifton S."/>
            <person name="Fulton L."/>
            <person name="Fulton B."/>
            <person name="Courtney L."/>
            <person name="Fronick C."/>
            <person name="Harrison M."/>
            <person name="Strong C."/>
            <person name="Farmer C."/>
            <person name="Delahaunty K."/>
            <person name="Markovic C."/>
            <person name="Hall O."/>
            <person name="Minx P."/>
            <person name="Tomlinson C."/>
            <person name="Mitreva M."/>
            <person name="Hou S."/>
            <person name="Chen J."/>
            <person name="Wollam A."/>
            <person name="Pepin K.H."/>
            <person name="Johnson M."/>
            <person name="Bhonagiri V."/>
            <person name="Zhang X."/>
            <person name="Suruliraj S."/>
            <person name="Warren W."/>
            <person name="Chinwalla A."/>
            <person name="Mardis E.R."/>
            <person name="Wilson R.K."/>
        </authorList>
    </citation>
    <scope>NUCLEOTIDE SEQUENCE [LARGE SCALE GENOMIC DNA]</scope>
    <source>
        <strain evidence="4 5">F0204</strain>
    </source>
</reference>
<dbReference type="GeneID" id="89619841"/>
<gene>
    <name evidence="4" type="ORF">HMPREF9430_00551</name>
</gene>
<evidence type="ECO:0000256" key="2">
    <source>
        <dbReference type="ARBA" id="ARBA00005983"/>
    </source>
</evidence>
<name>E7MLY8_9FIRM</name>
<dbReference type="EMBL" id="AECQ01000008">
    <property type="protein sequence ID" value="EFW24829.1"/>
    <property type="molecule type" value="Genomic_DNA"/>
</dbReference>
<keyword evidence="4" id="KW-0418">Kinase</keyword>
<dbReference type="RefSeq" id="WP_006525391.1">
    <property type="nucleotide sequence ID" value="NZ_GL637649.1"/>
</dbReference>
<evidence type="ECO:0000313" key="4">
    <source>
        <dbReference type="EMBL" id="EFW24829.1"/>
    </source>
</evidence>
<dbReference type="GO" id="GO:0008654">
    <property type="term" value="P:phospholipid biosynthetic process"/>
    <property type="evidence" value="ECO:0007669"/>
    <property type="project" value="InterPro"/>
</dbReference>
<dbReference type="InterPro" id="IPR016064">
    <property type="entry name" value="NAD/diacylglycerol_kinase_sf"/>
</dbReference>
<dbReference type="PROSITE" id="PS50146">
    <property type="entry name" value="DAGK"/>
    <property type="match status" value="1"/>
</dbReference>
<dbReference type="GO" id="GO:0005524">
    <property type="term" value="F:ATP binding"/>
    <property type="evidence" value="ECO:0007669"/>
    <property type="project" value="InterPro"/>
</dbReference>
<organism evidence="4 5">
    <name type="scientific">Solobacterium moorei F0204</name>
    <dbReference type="NCBI Taxonomy" id="706433"/>
    <lineage>
        <taxon>Bacteria</taxon>
        <taxon>Bacillati</taxon>
        <taxon>Bacillota</taxon>
        <taxon>Erysipelotrichia</taxon>
        <taxon>Erysipelotrichales</taxon>
        <taxon>Erysipelotrichaceae</taxon>
        <taxon>Solobacterium</taxon>
    </lineage>
</organism>
<dbReference type="HOGENOM" id="CLU_045532_1_0_9"/>
<dbReference type="SUPFAM" id="SSF111331">
    <property type="entry name" value="NAD kinase/diacylglycerol kinase-like"/>
    <property type="match status" value="1"/>
</dbReference>
<keyword evidence="4" id="KW-0808">Transferase</keyword>
<dbReference type="InterPro" id="IPR050187">
    <property type="entry name" value="Lipid_Phosphate_FormReg"/>
</dbReference>